<evidence type="ECO:0000313" key="3">
    <source>
        <dbReference type="Proteomes" id="UP000075901"/>
    </source>
</evidence>
<accession>A0A182T559</accession>
<keyword evidence="3" id="KW-1185">Reference proteome</keyword>
<name>A0A182T559_9DIPT</name>
<dbReference type="Proteomes" id="UP000075901">
    <property type="component" value="Unassembled WGS sequence"/>
</dbReference>
<dbReference type="PANTHER" id="PTHR31179">
    <property type="entry name" value="RAB GTPASE-BINDING EFFECTOR PROTEIN"/>
    <property type="match status" value="1"/>
</dbReference>
<dbReference type="EnsemblMetazoa" id="AMAM019832-RA">
    <property type="protein sequence ID" value="AMAM019832-PA"/>
    <property type="gene ID" value="AMAM019832"/>
</dbReference>
<proteinExistence type="predicted"/>
<organism evidence="2 3">
    <name type="scientific">Anopheles maculatus</name>
    <dbReference type="NCBI Taxonomy" id="74869"/>
    <lineage>
        <taxon>Eukaryota</taxon>
        <taxon>Metazoa</taxon>
        <taxon>Ecdysozoa</taxon>
        <taxon>Arthropoda</taxon>
        <taxon>Hexapoda</taxon>
        <taxon>Insecta</taxon>
        <taxon>Pterygota</taxon>
        <taxon>Neoptera</taxon>
        <taxon>Endopterygota</taxon>
        <taxon>Diptera</taxon>
        <taxon>Nematocera</taxon>
        <taxon>Culicoidea</taxon>
        <taxon>Culicidae</taxon>
        <taxon>Anophelinae</taxon>
        <taxon>Anopheles</taxon>
        <taxon>Anopheles maculatus group</taxon>
    </lineage>
</organism>
<dbReference type="AlphaFoldDB" id="A0A182T559"/>
<dbReference type="PANTHER" id="PTHR31179:SF7">
    <property type="entry name" value="FYVE-TYPE DOMAIN-CONTAINING PROTEIN"/>
    <property type="match status" value="1"/>
</dbReference>
<dbReference type="GO" id="GO:0005096">
    <property type="term" value="F:GTPase activator activity"/>
    <property type="evidence" value="ECO:0007669"/>
    <property type="project" value="InterPro"/>
</dbReference>
<sequence>MEGEKEKLEPPSGAATVVENAPENQTQSAQKELLRMREEFNQQRARMKELYLAKENECKRLASESANARKELEEAKAQLMIMEYSREKDAEEQRNKVEDENRTLKQLVNETLDESSLMRESVKQLNDENVRLTEEVRLLKEELADSNQVSPSLAKTVQQAKKIILKLGAADSSSCDNLEDSMRKALFRDGPFSNGGCGKRRKNIWTGE</sequence>
<dbReference type="InterPro" id="IPR003914">
    <property type="entry name" value="Rabaptin"/>
</dbReference>
<dbReference type="VEuPathDB" id="VectorBase:AMAM019832"/>
<protein>
    <submittedName>
        <fullName evidence="2">Uncharacterized protein</fullName>
    </submittedName>
</protein>
<reference evidence="3" key="1">
    <citation type="submission" date="2013-09" db="EMBL/GenBank/DDBJ databases">
        <title>The Genome Sequence of Anopheles maculatus species B.</title>
        <authorList>
            <consortium name="The Broad Institute Genomics Platform"/>
            <person name="Neafsey D.E."/>
            <person name="Besansky N."/>
            <person name="Howell P."/>
            <person name="Walton C."/>
            <person name="Young S.K."/>
            <person name="Zeng Q."/>
            <person name="Gargeya S."/>
            <person name="Fitzgerald M."/>
            <person name="Haas B."/>
            <person name="Abouelleil A."/>
            <person name="Allen A.W."/>
            <person name="Alvarado L."/>
            <person name="Arachchi H.M."/>
            <person name="Berlin A.M."/>
            <person name="Chapman S.B."/>
            <person name="Gainer-Dewar J."/>
            <person name="Goldberg J."/>
            <person name="Griggs A."/>
            <person name="Gujja S."/>
            <person name="Hansen M."/>
            <person name="Howarth C."/>
            <person name="Imamovic A."/>
            <person name="Ireland A."/>
            <person name="Larimer J."/>
            <person name="McCowan C."/>
            <person name="Murphy C."/>
            <person name="Pearson M."/>
            <person name="Poon T.W."/>
            <person name="Priest M."/>
            <person name="Roberts A."/>
            <person name="Saif S."/>
            <person name="Shea T."/>
            <person name="Sisk P."/>
            <person name="Sykes S."/>
            <person name="Wortman J."/>
            <person name="Nusbaum C."/>
            <person name="Birren B."/>
        </authorList>
    </citation>
    <scope>NUCLEOTIDE SEQUENCE [LARGE SCALE GENOMIC DNA]</scope>
    <source>
        <strain evidence="3">maculatus3</strain>
    </source>
</reference>
<dbReference type="GO" id="GO:0006897">
    <property type="term" value="P:endocytosis"/>
    <property type="evidence" value="ECO:0007669"/>
    <property type="project" value="InterPro"/>
</dbReference>
<reference evidence="2" key="2">
    <citation type="submission" date="2020-05" db="UniProtKB">
        <authorList>
            <consortium name="EnsemblMetazoa"/>
        </authorList>
    </citation>
    <scope>IDENTIFICATION</scope>
    <source>
        <strain evidence="2">maculatus3</strain>
    </source>
</reference>
<evidence type="ECO:0000313" key="2">
    <source>
        <dbReference type="EnsemblMetazoa" id="AMAM019832-PA"/>
    </source>
</evidence>
<feature type="region of interest" description="Disordered" evidence="1">
    <location>
        <begin position="1"/>
        <end position="30"/>
    </location>
</feature>
<evidence type="ECO:0000256" key="1">
    <source>
        <dbReference type="SAM" id="MobiDB-lite"/>
    </source>
</evidence>